<dbReference type="EMBL" id="FOOC01000003">
    <property type="protein sequence ID" value="SFF38308.1"/>
    <property type="molecule type" value="Genomic_DNA"/>
</dbReference>
<sequence length="193" mass="22122">MQPLKPEDLMSLETYARQRADFRRQAIAHKRRRTVHLGPHLTLLFEDRLTVQYQIQEMLRIERIFEPEGIADELSAYNPLIPDGSNWKATLLIEFPGVAERRRRLVEWRGIEHCFMVQVGSLPAVPGIADEDMERSNDEKTAAVHFLRFELTPPMRAAVREGADVVFGVEHPRCCVHTALTPEQRSALAADLD</sequence>
<name>A0A1I2I9G9_9GAMM</name>
<dbReference type="RefSeq" id="WP_091532097.1">
    <property type="nucleotide sequence ID" value="NZ_FOOC01000003.1"/>
</dbReference>
<evidence type="ECO:0008006" key="3">
    <source>
        <dbReference type="Google" id="ProtNLM"/>
    </source>
</evidence>
<protein>
    <recommendedName>
        <fullName evidence="3">DUF3501 domain-containing protein</fullName>
    </recommendedName>
</protein>
<dbReference type="Pfam" id="PF12007">
    <property type="entry name" value="DUF3501"/>
    <property type="match status" value="1"/>
</dbReference>
<dbReference type="OrthoDB" id="9780579at2"/>
<evidence type="ECO:0000313" key="2">
    <source>
        <dbReference type="Proteomes" id="UP000199771"/>
    </source>
</evidence>
<proteinExistence type="predicted"/>
<dbReference type="STRING" id="1076937.SAMN04488120_10397"/>
<gene>
    <name evidence="1" type="ORF">SAMN04488120_10397</name>
</gene>
<dbReference type="Proteomes" id="UP000199771">
    <property type="component" value="Unassembled WGS sequence"/>
</dbReference>
<accession>A0A1I2I9G9</accession>
<dbReference type="AlphaFoldDB" id="A0A1I2I9G9"/>
<keyword evidence="2" id="KW-1185">Reference proteome</keyword>
<reference evidence="1 2" key="1">
    <citation type="submission" date="2016-10" db="EMBL/GenBank/DDBJ databases">
        <authorList>
            <person name="de Groot N.N."/>
        </authorList>
    </citation>
    <scope>NUCLEOTIDE SEQUENCE [LARGE SCALE GENOMIC DNA]</scope>
    <source>
        <strain evidence="1 2">DSM 23609</strain>
    </source>
</reference>
<organism evidence="1 2">
    <name type="scientific">Fontimonas thermophila</name>
    <dbReference type="NCBI Taxonomy" id="1076937"/>
    <lineage>
        <taxon>Bacteria</taxon>
        <taxon>Pseudomonadati</taxon>
        <taxon>Pseudomonadota</taxon>
        <taxon>Gammaproteobacteria</taxon>
        <taxon>Nevskiales</taxon>
        <taxon>Nevskiaceae</taxon>
        <taxon>Fontimonas</taxon>
    </lineage>
</organism>
<evidence type="ECO:0000313" key="1">
    <source>
        <dbReference type="EMBL" id="SFF38308.1"/>
    </source>
</evidence>
<dbReference type="InterPro" id="IPR021890">
    <property type="entry name" value="DUF3501"/>
</dbReference>